<dbReference type="Proteomes" id="UP000772434">
    <property type="component" value="Unassembled WGS sequence"/>
</dbReference>
<proteinExistence type="predicted"/>
<keyword evidence="3" id="KW-1185">Reference proteome</keyword>
<dbReference type="AlphaFoldDB" id="A0A9P5U2P7"/>
<accession>A0A9P5U2P7</accession>
<feature type="compositionally biased region" description="Polar residues" evidence="1">
    <location>
        <begin position="81"/>
        <end position="90"/>
    </location>
</feature>
<name>A0A9P5U2P7_9AGAR</name>
<feature type="compositionally biased region" description="Low complexity" evidence="1">
    <location>
        <begin position="91"/>
        <end position="101"/>
    </location>
</feature>
<reference evidence="2" key="1">
    <citation type="submission" date="2020-11" db="EMBL/GenBank/DDBJ databases">
        <authorList>
            <consortium name="DOE Joint Genome Institute"/>
            <person name="Ahrendt S."/>
            <person name="Riley R."/>
            <person name="Andreopoulos W."/>
            <person name="Labutti K."/>
            <person name="Pangilinan J."/>
            <person name="Ruiz-Duenas F.J."/>
            <person name="Barrasa J.M."/>
            <person name="Sanchez-Garcia M."/>
            <person name="Camarero S."/>
            <person name="Miyauchi S."/>
            <person name="Serrano A."/>
            <person name="Linde D."/>
            <person name="Babiker R."/>
            <person name="Drula E."/>
            <person name="Ayuso-Fernandez I."/>
            <person name="Pacheco R."/>
            <person name="Padilla G."/>
            <person name="Ferreira P."/>
            <person name="Barriuso J."/>
            <person name="Kellner H."/>
            <person name="Castanera R."/>
            <person name="Alfaro M."/>
            <person name="Ramirez L."/>
            <person name="Pisabarro A.G."/>
            <person name="Kuo A."/>
            <person name="Tritt A."/>
            <person name="Lipzen A."/>
            <person name="He G."/>
            <person name="Yan M."/>
            <person name="Ng V."/>
            <person name="Cullen D."/>
            <person name="Martin F."/>
            <person name="Rosso M.-N."/>
            <person name="Henrissat B."/>
            <person name="Hibbett D."/>
            <person name="Martinez A.T."/>
            <person name="Grigoriev I.V."/>
        </authorList>
    </citation>
    <scope>NUCLEOTIDE SEQUENCE</scope>
    <source>
        <strain evidence="2">AH 40177</strain>
    </source>
</reference>
<evidence type="ECO:0000313" key="3">
    <source>
        <dbReference type="Proteomes" id="UP000772434"/>
    </source>
</evidence>
<feature type="region of interest" description="Disordered" evidence="1">
    <location>
        <begin position="81"/>
        <end position="101"/>
    </location>
</feature>
<gene>
    <name evidence="2" type="ORF">BDP27DRAFT_1367444</name>
</gene>
<evidence type="ECO:0000313" key="2">
    <source>
        <dbReference type="EMBL" id="KAF9064141.1"/>
    </source>
</evidence>
<comment type="caution">
    <text evidence="2">The sequence shown here is derived from an EMBL/GenBank/DDBJ whole genome shotgun (WGS) entry which is preliminary data.</text>
</comment>
<evidence type="ECO:0000256" key="1">
    <source>
        <dbReference type="SAM" id="MobiDB-lite"/>
    </source>
</evidence>
<sequence length="354" mass="37582">MPWFPNVDSTSPRLLLKYTLQNIATEHIKVVLEGPMEGFQAATDQTQTHPNTITSSSTTIVSIAPATISNTITVSLTPATSTRTSFGSKKTPSLPSSSTAPATISSTISVSITPASITPASITLASITPATSTSTSIGPNEISSPSSLISTISTGGKTTSSTAQTCSVEANASSAVTSLRRQMGAPGHISPLEHETPREYGPGALVINIVPGGIASQPGEKGHHIQTNNLPIPEPEAATISASENPQSNFLSRFSRLPRAHPNSTQIQNNVDQDDVRGQVRGQVVRMEATIDRMAEHMHQLEYQLEWTGDGRFNTPPPTYLGQVAVWAWVLVQSGSLRNNKAEREWNGLGGRDI</sequence>
<dbReference type="EMBL" id="JADNRY010000130">
    <property type="protein sequence ID" value="KAF9064141.1"/>
    <property type="molecule type" value="Genomic_DNA"/>
</dbReference>
<organism evidence="2 3">
    <name type="scientific">Rhodocollybia butyracea</name>
    <dbReference type="NCBI Taxonomy" id="206335"/>
    <lineage>
        <taxon>Eukaryota</taxon>
        <taxon>Fungi</taxon>
        <taxon>Dikarya</taxon>
        <taxon>Basidiomycota</taxon>
        <taxon>Agaricomycotina</taxon>
        <taxon>Agaricomycetes</taxon>
        <taxon>Agaricomycetidae</taxon>
        <taxon>Agaricales</taxon>
        <taxon>Marasmiineae</taxon>
        <taxon>Omphalotaceae</taxon>
        <taxon>Rhodocollybia</taxon>
    </lineage>
</organism>
<dbReference type="OrthoDB" id="3130032at2759"/>
<protein>
    <submittedName>
        <fullName evidence="2">Uncharacterized protein</fullName>
    </submittedName>
</protein>